<gene>
    <name evidence="3" type="ORF">HCT48_07955</name>
</gene>
<evidence type="ECO:0000313" key="4">
    <source>
        <dbReference type="Proteomes" id="UP000778951"/>
    </source>
</evidence>
<reference evidence="3" key="1">
    <citation type="submission" date="2020-03" db="EMBL/GenBank/DDBJ databases">
        <title>Spirochaetal bacteria isolated from arthropods constitute a novel genus Entomospira genus novum within the order Spirochaetales.</title>
        <authorList>
            <person name="Grana-Miraglia L."/>
            <person name="Sikutova S."/>
            <person name="Fingerle V."/>
            <person name="Sing A."/>
            <person name="Castillo-Ramirez S."/>
            <person name="Margos G."/>
            <person name="Rudolf I."/>
        </authorList>
    </citation>
    <scope>NUCLEOTIDE SEQUENCE</scope>
    <source>
        <strain evidence="3">BR149</strain>
    </source>
</reference>
<name>A0A968GJL5_9SPIO</name>
<dbReference type="PANTHER" id="PTHR33375:SF1">
    <property type="entry name" value="CHROMOSOME-PARTITIONING PROTEIN PARB-RELATED"/>
    <property type="match status" value="1"/>
</dbReference>
<dbReference type="InterPro" id="IPR050336">
    <property type="entry name" value="Chromosome_partition/occlusion"/>
</dbReference>
<dbReference type="Pfam" id="PF02195">
    <property type="entry name" value="ParB_N"/>
    <property type="match status" value="1"/>
</dbReference>
<dbReference type="Gene3D" id="3.90.1530.10">
    <property type="entry name" value="Conserved hypothetical protein from pyrococcus furiosus pfu- 392566-001, ParB domain"/>
    <property type="match status" value="1"/>
</dbReference>
<evidence type="ECO:0000313" key="3">
    <source>
        <dbReference type="EMBL" id="NIZ70139.1"/>
    </source>
</evidence>
<proteinExistence type="predicted"/>
<evidence type="ECO:0000259" key="2">
    <source>
        <dbReference type="SMART" id="SM00470"/>
    </source>
</evidence>
<dbReference type="InterPro" id="IPR003115">
    <property type="entry name" value="ParB_N"/>
</dbReference>
<dbReference type="EMBL" id="JAATLM010000002">
    <property type="protein sequence ID" value="NIZ70139.1"/>
    <property type="molecule type" value="Genomic_DNA"/>
</dbReference>
<organism evidence="3 4">
    <name type="scientific">Entomospira culicis</name>
    <dbReference type="NCBI Taxonomy" id="2719989"/>
    <lineage>
        <taxon>Bacteria</taxon>
        <taxon>Pseudomonadati</taxon>
        <taxon>Spirochaetota</taxon>
        <taxon>Spirochaetia</taxon>
        <taxon>Spirochaetales</taxon>
        <taxon>Spirochaetaceae</taxon>
        <taxon>Entomospira</taxon>
    </lineage>
</organism>
<dbReference type="RefSeq" id="WP_167696401.1">
    <property type="nucleotide sequence ID" value="NZ_CP118182.1"/>
</dbReference>
<dbReference type="SMART" id="SM00470">
    <property type="entry name" value="ParB"/>
    <property type="match status" value="1"/>
</dbReference>
<feature type="domain" description="ParB-like N-terminal" evidence="2">
    <location>
        <begin position="26"/>
        <end position="116"/>
    </location>
</feature>
<comment type="caution">
    <text evidence="3">The sequence shown here is derived from an EMBL/GenBank/DDBJ whole genome shotgun (WGS) entry which is preliminary data.</text>
</comment>
<keyword evidence="4" id="KW-1185">Reference proteome</keyword>
<dbReference type="AlphaFoldDB" id="A0A968GJL5"/>
<dbReference type="GO" id="GO:0005694">
    <property type="term" value="C:chromosome"/>
    <property type="evidence" value="ECO:0007669"/>
    <property type="project" value="TreeGrafter"/>
</dbReference>
<evidence type="ECO:0000256" key="1">
    <source>
        <dbReference type="SAM" id="MobiDB-lite"/>
    </source>
</evidence>
<feature type="region of interest" description="Disordered" evidence="1">
    <location>
        <begin position="1"/>
        <end position="21"/>
    </location>
</feature>
<sequence length="269" mass="30230">MAKQRPTLRTLEPNREETMDGQNKARLLPIGDLKLEETYASLFSMDADVLAEITASMQKDGYDQARPIVVNSQLVVIEGHTRLQAAKHAGLTYVPVYIRAFASETEALYYALREQTSRRNLTPHELLNAIEKLDKIYGEGKAQDGAGRRLDRMAKELGVGASTIAKARYVQKHLPELGDNPPPLSSINATYKELKAKEKGQKSAEDALDEAQHFLAPNATASSEYELIYHEEMDSYAFYHEGICLIELHASESYNRDQILLLLMKSFKK</sequence>
<dbReference type="GO" id="GO:0007059">
    <property type="term" value="P:chromosome segregation"/>
    <property type="evidence" value="ECO:0007669"/>
    <property type="project" value="TreeGrafter"/>
</dbReference>
<dbReference type="InterPro" id="IPR036086">
    <property type="entry name" value="ParB/Sulfiredoxin_sf"/>
</dbReference>
<dbReference type="Proteomes" id="UP000778951">
    <property type="component" value="Unassembled WGS sequence"/>
</dbReference>
<protein>
    <submittedName>
        <fullName evidence="3">ParB/RepB/Spo0J family partition protein</fullName>
    </submittedName>
</protein>
<dbReference type="PANTHER" id="PTHR33375">
    <property type="entry name" value="CHROMOSOME-PARTITIONING PROTEIN PARB-RELATED"/>
    <property type="match status" value="1"/>
</dbReference>
<dbReference type="SUPFAM" id="SSF110849">
    <property type="entry name" value="ParB/Sulfiredoxin"/>
    <property type="match status" value="1"/>
</dbReference>
<accession>A0A968GJL5</accession>